<dbReference type="AlphaFoldDB" id="A0A2C9L6A7"/>
<evidence type="ECO:0000313" key="2">
    <source>
        <dbReference type="EnsemblMetazoa" id="BGLB027502-PA"/>
    </source>
</evidence>
<reference evidence="2" key="1">
    <citation type="submission" date="2020-05" db="UniProtKB">
        <authorList>
            <consortium name="EnsemblMetazoa"/>
        </authorList>
    </citation>
    <scope>IDENTIFICATION</scope>
    <source>
        <strain evidence="2">BB02</strain>
    </source>
</reference>
<dbReference type="InterPro" id="IPR009003">
    <property type="entry name" value="Peptidase_S1_PA"/>
</dbReference>
<protein>
    <submittedName>
        <fullName evidence="2">Uncharacterized protein</fullName>
    </submittedName>
</protein>
<sequence>MKSTLWMLVSTISLCLAENSRDASNRGSNTSAVCTKQFYEALSETILVCTSVHNISGTHNVVCASLRPKPASKIGCYVTSKAILKASSVDCSPESALRKALVCTSLHQSKDDSGSVVCSIVDNYQSQSILVNCFSVGGAVGQLGTNFCTTVYKENGEYETQTTSGKEADLHRDLHSCRKNPGHTKFIPVEKFTQQDLPEHYHKDDIFELIKSVADLTVRISVSLVSPNRPEFLPNTSIPYFLYHKRGLKHARTGTGKVSAVTRFTDGVSDFKHEHWKDYTTCWCKKCRCSDTPSNVWWEIDVNTAAHVIFDDIEANQSLLRLFYDRADSPKIIIDSVGFLEADSERDTSRLKCVTCDSDLGDRLYKMYRSFDHIFWRVRIRYHSIRDVNRFMFIVSHPHGCSKQVSFGQWTEKDHVGDGDYYKLTYDTCTCPGTSGASVFCVGYSSSGMRPHVHSGALNEINYSGVGWLT</sequence>
<dbReference type="VEuPathDB" id="VectorBase:BGLB027502"/>
<dbReference type="Proteomes" id="UP000076420">
    <property type="component" value="Unassembled WGS sequence"/>
</dbReference>
<dbReference type="KEGG" id="bgt:106062442"/>
<dbReference type="EnsemblMetazoa" id="BGLB027502-RA">
    <property type="protein sequence ID" value="BGLB027502-PA"/>
    <property type="gene ID" value="BGLB027502"/>
</dbReference>
<feature type="signal peptide" evidence="1">
    <location>
        <begin position="1"/>
        <end position="17"/>
    </location>
</feature>
<dbReference type="VEuPathDB" id="VectorBase:BGLAX_027181"/>
<keyword evidence="1" id="KW-0732">Signal</keyword>
<dbReference type="SUPFAM" id="SSF50494">
    <property type="entry name" value="Trypsin-like serine proteases"/>
    <property type="match status" value="1"/>
</dbReference>
<gene>
    <name evidence="2" type="primary">106062442</name>
</gene>
<evidence type="ECO:0000313" key="3">
    <source>
        <dbReference type="Proteomes" id="UP000076420"/>
    </source>
</evidence>
<organism evidence="2 3">
    <name type="scientific">Biomphalaria glabrata</name>
    <name type="common">Bloodfluke planorb</name>
    <name type="synonym">Freshwater snail</name>
    <dbReference type="NCBI Taxonomy" id="6526"/>
    <lineage>
        <taxon>Eukaryota</taxon>
        <taxon>Metazoa</taxon>
        <taxon>Spiralia</taxon>
        <taxon>Lophotrochozoa</taxon>
        <taxon>Mollusca</taxon>
        <taxon>Gastropoda</taxon>
        <taxon>Heterobranchia</taxon>
        <taxon>Euthyneura</taxon>
        <taxon>Panpulmonata</taxon>
        <taxon>Hygrophila</taxon>
        <taxon>Lymnaeoidea</taxon>
        <taxon>Planorbidae</taxon>
        <taxon>Biomphalaria</taxon>
    </lineage>
</organism>
<feature type="chain" id="PRO_5012044826" evidence="1">
    <location>
        <begin position="18"/>
        <end position="470"/>
    </location>
</feature>
<proteinExistence type="predicted"/>
<evidence type="ECO:0000256" key="1">
    <source>
        <dbReference type="SAM" id="SignalP"/>
    </source>
</evidence>
<accession>A0A2C9L6A7</accession>
<name>A0A2C9L6A7_BIOGL</name>